<name>A0A124G2Y5_9EURY</name>
<dbReference type="Pfam" id="PF25213">
    <property type="entry name" value="HVO_A0261_N"/>
    <property type="match status" value="1"/>
</dbReference>
<dbReference type="SUPFAM" id="SSF46785">
    <property type="entry name" value="Winged helix' DNA-binding domain"/>
    <property type="match status" value="1"/>
</dbReference>
<feature type="domain" description="HVO-A0261-like N-terminal" evidence="2">
    <location>
        <begin position="15"/>
        <end position="89"/>
    </location>
</feature>
<dbReference type="Proteomes" id="UP000053961">
    <property type="component" value="Unassembled WGS sequence"/>
</dbReference>
<evidence type="ECO:0000313" key="4">
    <source>
        <dbReference type="Proteomes" id="UP000053961"/>
    </source>
</evidence>
<evidence type="ECO:0000313" key="3">
    <source>
        <dbReference type="EMBL" id="KUK95245.1"/>
    </source>
</evidence>
<dbReference type="PIRSF" id="PIRSF006692">
    <property type="entry name" value="TF_HTH_AF0396_prd"/>
    <property type="match status" value="1"/>
</dbReference>
<gene>
    <name evidence="3" type="ORF">XE07_1857</name>
</gene>
<accession>A0A124G2Y5</accession>
<dbReference type="EMBL" id="LGHB01000036">
    <property type="protein sequence ID" value="KUK95245.1"/>
    <property type="molecule type" value="Genomic_DNA"/>
</dbReference>
<dbReference type="InterPro" id="IPR016490">
    <property type="entry name" value="Tscrpt_reg_HTH_AF0396-typ3"/>
</dbReference>
<evidence type="ECO:0000259" key="2">
    <source>
        <dbReference type="Pfam" id="PF25213"/>
    </source>
</evidence>
<evidence type="ECO:0000259" key="1">
    <source>
        <dbReference type="Pfam" id="PF08350"/>
    </source>
</evidence>
<dbReference type="Gene3D" id="1.10.10.10">
    <property type="entry name" value="Winged helix-like DNA-binding domain superfamily/Winged helix DNA-binding domain"/>
    <property type="match status" value="1"/>
</dbReference>
<comment type="caution">
    <text evidence="3">The sequence shown here is derived from an EMBL/GenBank/DDBJ whole genome shotgun (WGS) entry which is preliminary data.</text>
</comment>
<dbReference type="PATRIC" id="fig|301375.6.peg.1296"/>
<proteinExistence type="predicted"/>
<reference evidence="4" key="1">
    <citation type="journal article" date="2015" name="MBio">
        <title>Genome-Resolved Metagenomic Analysis Reveals Roles for Candidate Phyla and Other Microbial Community Members in Biogeochemical Transformations in Oil Reservoirs.</title>
        <authorList>
            <person name="Hu P."/>
            <person name="Tom L."/>
            <person name="Singh A."/>
            <person name="Thomas B.C."/>
            <person name="Baker B.J."/>
            <person name="Piceno Y.M."/>
            <person name="Andersen G.L."/>
            <person name="Banfield J.F."/>
        </authorList>
    </citation>
    <scope>NUCLEOTIDE SEQUENCE [LARGE SCALE GENOMIC DNA]</scope>
</reference>
<dbReference type="Pfam" id="PF08350">
    <property type="entry name" value="FilR1_middle"/>
    <property type="match status" value="1"/>
</dbReference>
<dbReference type="InterPro" id="IPR036390">
    <property type="entry name" value="WH_DNA-bd_sf"/>
</dbReference>
<organism evidence="3 4">
    <name type="scientific">Methanothrix harundinacea</name>
    <dbReference type="NCBI Taxonomy" id="301375"/>
    <lineage>
        <taxon>Archaea</taxon>
        <taxon>Methanobacteriati</taxon>
        <taxon>Methanobacteriota</taxon>
        <taxon>Stenosarchaea group</taxon>
        <taxon>Methanomicrobia</taxon>
        <taxon>Methanotrichales</taxon>
        <taxon>Methanotrichaceae</taxon>
        <taxon>Methanothrix</taxon>
    </lineage>
</organism>
<sequence>MSASDRYDIGEDILKSFTRSKVRNKILLCLKDGAKSTGDLEKEMGIRNTTILHAIKDMTDSDLVTRAEKGYGLTNLGKLQAYLLDEMIDFVLVLERYRDFWLTHDISAIPEFLLTRIGVLNKSEILEGDPAEILKTQDFFISELRGAKMIRGLSPIIIPGYSEAVATAVMNGAEVDLILTKPIVEIVIKEHNKLIEQLLEVDSFRLYKIDTDVTAAFTVTDSLLSLGLFRTDGVYDVGKDLNCFGDAAIEWGQELFDYYLNRSNRVRSI</sequence>
<dbReference type="InterPro" id="IPR013561">
    <property type="entry name" value="FilR1_middle_dom"/>
</dbReference>
<feature type="domain" description="Methanogenesis regulatory protein FilR1 middle" evidence="1">
    <location>
        <begin position="137"/>
        <end position="262"/>
    </location>
</feature>
<dbReference type="InterPro" id="IPR011991">
    <property type="entry name" value="ArsR-like_HTH"/>
</dbReference>
<dbReference type="InterPro" id="IPR036388">
    <property type="entry name" value="WH-like_DNA-bd_sf"/>
</dbReference>
<dbReference type="CDD" id="cd00090">
    <property type="entry name" value="HTH_ARSR"/>
    <property type="match status" value="1"/>
</dbReference>
<protein>
    <submittedName>
        <fullName evidence="3">Transcriptional regulator, ArsR family</fullName>
    </submittedName>
</protein>
<dbReference type="AlphaFoldDB" id="A0A124G2Y5"/>
<dbReference type="InterPro" id="IPR057527">
    <property type="entry name" value="HVO_A0261-like_N"/>
</dbReference>